<feature type="region of interest" description="Disordered" evidence="1">
    <location>
        <begin position="20"/>
        <end position="90"/>
    </location>
</feature>
<gene>
    <name evidence="2" type="ORF">BXYJ_LOCUS14851</name>
</gene>
<evidence type="ECO:0000313" key="6">
    <source>
        <dbReference type="WBParaSite" id="BXY_0312900.1"/>
    </source>
</evidence>
<dbReference type="Proteomes" id="UP000095284">
    <property type="component" value="Unplaced"/>
</dbReference>
<dbReference type="Proteomes" id="UP000582659">
    <property type="component" value="Unassembled WGS sequence"/>
</dbReference>
<evidence type="ECO:0000256" key="1">
    <source>
        <dbReference type="SAM" id="MobiDB-lite"/>
    </source>
</evidence>
<reference evidence="6" key="1">
    <citation type="submission" date="2016-11" db="UniProtKB">
        <authorList>
            <consortium name="WormBaseParasite"/>
        </authorList>
    </citation>
    <scope>IDENTIFICATION</scope>
</reference>
<feature type="compositionally biased region" description="Basic and acidic residues" evidence="1">
    <location>
        <begin position="50"/>
        <end position="62"/>
    </location>
</feature>
<evidence type="ECO:0000313" key="3">
    <source>
        <dbReference type="EMBL" id="CAG9130747.1"/>
    </source>
</evidence>
<organism evidence="4 6">
    <name type="scientific">Bursaphelenchus xylophilus</name>
    <name type="common">Pinewood nematode worm</name>
    <name type="synonym">Aphelenchoides xylophilus</name>
    <dbReference type="NCBI Taxonomy" id="6326"/>
    <lineage>
        <taxon>Eukaryota</taxon>
        <taxon>Metazoa</taxon>
        <taxon>Ecdysozoa</taxon>
        <taxon>Nematoda</taxon>
        <taxon>Chromadorea</taxon>
        <taxon>Rhabditida</taxon>
        <taxon>Tylenchina</taxon>
        <taxon>Tylenchomorpha</taxon>
        <taxon>Aphelenchoidea</taxon>
        <taxon>Aphelenchoididae</taxon>
        <taxon>Bursaphelenchus</taxon>
    </lineage>
</organism>
<feature type="compositionally biased region" description="Low complexity" evidence="1">
    <location>
        <begin position="79"/>
        <end position="90"/>
    </location>
</feature>
<dbReference type="EMBL" id="CAJFDI010000006">
    <property type="protein sequence ID" value="CAD5234760.1"/>
    <property type="molecule type" value="Genomic_DNA"/>
</dbReference>
<keyword evidence="5" id="KW-1185">Reference proteome</keyword>
<name>A0A1I7RQY4_BURXY</name>
<accession>A0A1I7RQY4</accession>
<dbReference type="AlphaFoldDB" id="A0A1I7RQY4"/>
<evidence type="ECO:0000313" key="4">
    <source>
        <dbReference type="Proteomes" id="UP000095284"/>
    </source>
</evidence>
<protein>
    <submittedName>
        <fullName evidence="2">(pine wood nematode) hypothetical protein</fullName>
    </submittedName>
</protein>
<evidence type="ECO:0000313" key="2">
    <source>
        <dbReference type="EMBL" id="CAD5234760.1"/>
    </source>
</evidence>
<reference evidence="3" key="2">
    <citation type="submission" date="2020-08" db="EMBL/GenBank/DDBJ databases">
        <authorList>
            <person name="Kikuchi T."/>
        </authorList>
    </citation>
    <scope>NUCLEOTIDE SEQUENCE</scope>
    <source>
        <strain evidence="2">Ka4C1</strain>
    </source>
</reference>
<sequence length="90" mass="9691">MISLKNSDIDHMEQCLQRKFKGAEAHESGTSSPLTVGGRASGETPFRVPRRQEGFAPARERPQAVQDNNQTPTSTNHGNQASPAQSASNS</sequence>
<proteinExistence type="predicted"/>
<feature type="compositionally biased region" description="Polar residues" evidence="1">
    <location>
        <begin position="65"/>
        <end position="78"/>
    </location>
</feature>
<dbReference type="EMBL" id="CAJFCV020000006">
    <property type="protein sequence ID" value="CAG9130747.1"/>
    <property type="molecule type" value="Genomic_DNA"/>
</dbReference>
<evidence type="ECO:0000313" key="5">
    <source>
        <dbReference type="Proteomes" id="UP000659654"/>
    </source>
</evidence>
<dbReference type="WBParaSite" id="BXY_0312900.1">
    <property type="protein sequence ID" value="BXY_0312900.1"/>
    <property type="gene ID" value="BXY_0312900"/>
</dbReference>
<dbReference type="Proteomes" id="UP000659654">
    <property type="component" value="Unassembled WGS sequence"/>
</dbReference>